<keyword evidence="1" id="KW-0472">Membrane</keyword>
<comment type="caution">
    <text evidence="2">The sequence shown here is derived from an EMBL/GenBank/DDBJ whole genome shotgun (WGS) entry which is preliminary data.</text>
</comment>
<sequence>MSENPESPQLLNSGVLVVMLFGAPFVFGGGIRAAGIGGWQWLWAVAQFALAVTMAVGAVRDLRLRFRLARAERSRRR</sequence>
<gene>
    <name evidence="2" type="ORF">FNQ90_11560</name>
</gene>
<feature type="transmembrane region" description="Helical" evidence="1">
    <location>
        <begin position="12"/>
        <end position="35"/>
    </location>
</feature>
<proteinExistence type="predicted"/>
<evidence type="ECO:0000256" key="1">
    <source>
        <dbReference type="SAM" id="Phobius"/>
    </source>
</evidence>
<dbReference type="Proteomes" id="UP000538929">
    <property type="component" value="Unassembled WGS sequence"/>
</dbReference>
<dbReference type="EMBL" id="VKHT01000300">
    <property type="protein sequence ID" value="MBB0244725.1"/>
    <property type="molecule type" value="Genomic_DNA"/>
</dbReference>
<keyword evidence="1" id="KW-1133">Transmembrane helix</keyword>
<keyword evidence="1" id="KW-0812">Transmembrane</keyword>
<evidence type="ECO:0000313" key="3">
    <source>
        <dbReference type="Proteomes" id="UP000538929"/>
    </source>
</evidence>
<reference evidence="3" key="1">
    <citation type="submission" date="2019-10" db="EMBL/GenBank/DDBJ databases">
        <title>Streptomyces sp. nov., a novel actinobacterium isolated from alkaline environment.</title>
        <authorList>
            <person name="Golinska P."/>
        </authorList>
    </citation>
    <scope>NUCLEOTIDE SEQUENCE [LARGE SCALE GENOMIC DNA]</scope>
    <source>
        <strain evidence="3">DSM 42118</strain>
    </source>
</reference>
<feature type="transmembrane region" description="Helical" evidence="1">
    <location>
        <begin position="41"/>
        <end position="59"/>
    </location>
</feature>
<name>A0A7W3TDU9_9ACTN</name>
<dbReference type="AlphaFoldDB" id="A0A7W3TDU9"/>
<protein>
    <submittedName>
        <fullName evidence="2">Uncharacterized protein</fullName>
    </submittedName>
</protein>
<dbReference type="RefSeq" id="WP_182606305.1">
    <property type="nucleotide sequence ID" value="NZ_VKHT01000300.1"/>
</dbReference>
<keyword evidence="3" id="KW-1185">Reference proteome</keyword>
<organism evidence="2 3">
    <name type="scientific">Streptomyces alkaliphilus</name>
    <dbReference type="NCBI Taxonomy" id="1472722"/>
    <lineage>
        <taxon>Bacteria</taxon>
        <taxon>Bacillati</taxon>
        <taxon>Actinomycetota</taxon>
        <taxon>Actinomycetes</taxon>
        <taxon>Kitasatosporales</taxon>
        <taxon>Streptomycetaceae</taxon>
        <taxon>Streptomyces</taxon>
    </lineage>
</organism>
<accession>A0A7W3TDU9</accession>
<evidence type="ECO:0000313" key="2">
    <source>
        <dbReference type="EMBL" id="MBB0244725.1"/>
    </source>
</evidence>